<keyword evidence="3 7" id="KW-0378">Hydrolase</keyword>
<evidence type="ECO:0000259" key="6">
    <source>
        <dbReference type="Pfam" id="PF16188"/>
    </source>
</evidence>
<keyword evidence="7" id="KW-0645">Protease</keyword>
<dbReference type="EC" id="3.4.11.9" evidence="7"/>
<dbReference type="Gene3D" id="3.90.230.10">
    <property type="entry name" value="Creatinase/methionine aminopeptidase superfamily"/>
    <property type="match status" value="1"/>
</dbReference>
<proteinExistence type="inferred from homology"/>
<reference evidence="7" key="1">
    <citation type="submission" date="2013-03" db="EMBL/GenBank/DDBJ databases">
        <title>Genome Sequence of the Profundibacterium mesophilum strain KAUST100406-0324T from Red Sea, a novel genus in the family Rhodobacteraceae.</title>
        <authorList>
            <person name="Essack M."/>
            <person name="Alam I."/>
            <person name="Lafi F."/>
            <person name="Alawi W."/>
            <person name="Kamanu F."/>
            <person name="Al-Suwailem A."/>
            <person name="Lee O.O."/>
            <person name="Xu Y."/>
            <person name="Bajic V."/>
            <person name="Qian P.-Y."/>
            <person name="Archer J."/>
        </authorList>
    </citation>
    <scope>NUCLEOTIDE SEQUENCE</scope>
    <source>
        <strain evidence="7">KAUST100406-0324</strain>
    </source>
</reference>
<dbReference type="Pfam" id="PF00557">
    <property type="entry name" value="Peptidase_M24"/>
    <property type="match status" value="1"/>
</dbReference>
<evidence type="ECO:0000259" key="4">
    <source>
        <dbReference type="Pfam" id="PF00557"/>
    </source>
</evidence>
<dbReference type="InterPro" id="IPR000994">
    <property type="entry name" value="Pept_M24"/>
</dbReference>
<dbReference type="InterPro" id="IPR036005">
    <property type="entry name" value="Creatinase/aminopeptidase-like"/>
</dbReference>
<dbReference type="GO" id="GO:0070006">
    <property type="term" value="F:metalloaminopeptidase activity"/>
    <property type="evidence" value="ECO:0007669"/>
    <property type="project" value="InterPro"/>
</dbReference>
<dbReference type="Pfam" id="PF01321">
    <property type="entry name" value="Creatinase_N"/>
    <property type="match status" value="1"/>
</dbReference>
<evidence type="ECO:0000259" key="5">
    <source>
        <dbReference type="Pfam" id="PF01321"/>
    </source>
</evidence>
<dbReference type="PANTHER" id="PTHR43763">
    <property type="entry name" value="XAA-PRO AMINOPEPTIDASE 1"/>
    <property type="match status" value="1"/>
</dbReference>
<evidence type="ECO:0000256" key="3">
    <source>
        <dbReference type="ARBA" id="ARBA00022801"/>
    </source>
</evidence>
<dbReference type="Pfam" id="PF16189">
    <property type="entry name" value="Creatinase_N_2"/>
    <property type="match status" value="1"/>
</dbReference>
<dbReference type="RefSeq" id="WP_159963542.1">
    <property type="nucleotide sequence ID" value="NZ_APKE01000001.1"/>
</dbReference>
<dbReference type="AlphaFoldDB" id="A0A921TCV1"/>
<dbReference type="CDD" id="cd01085">
    <property type="entry name" value="APP"/>
    <property type="match status" value="1"/>
</dbReference>
<dbReference type="GO" id="GO:0005737">
    <property type="term" value="C:cytoplasm"/>
    <property type="evidence" value="ECO:0007669"/>
    <property type="project" value="UniProtKB-ARBA"/>
</dbReference>
<dbReference type="OrthoDB" id="9806388at2"/>
<evidence type="ECO:0000256" key="1">
    <source>
        <dbReference type="ARBA" id="ARBA00008766"/>
    </source>
</evidence>
<feature type="domain" description="Creatinase N-terminal" evidence="5">
    <location>
        <begin position="17"/>
        <end position="152"/>
    </location>
</feature>
<dbReference type="GO" id="GO:0046872">
    <property type="term" value="F:metal ion binding"/>
    <property type="evidence" value="ECO:0007669"/>
    <property type="project" value="UniProtKB-KW"/>
</dbReference>
<protein>
    <submittedName>
        <fullName evidence="7">Xaa-Pro aminopeptidase 2</fullName>
        <ecNumber evidence="7">3.4.11.9</ecNumber>
    </submittedName>
</protein>
<dbReference type="InterPro" id="IPR032416">
    <property type="entry name" value="Peptidase_M24_C"/>
</dbReference>
<organism evidence="7 8">
    <name type="scientific">Profundibacterium mesophilum KAUST100406-0324</name>
    <dbReference type="NCBI Taxonomy" id="1037889"/>
    <lineage>
        <taxon>Bacteria</taxon>
        <taxon>Pseudomonadati</taxon>
        <taxon>Pseudomonadota</taxon>
        <taxon>Alphaproteobacteria</taxon>
        <taxon>Rhodobacterales</taxon>
        <taxon>Roseobacteraceae</taxon>
        <taxon>Profundibacterium</taxon>
    </lineage>
</organism>
<feature type="domain" description="Peptidase M24 C-terminal" evidence="6">
    <location>
        <begin position="544"/>
        <end position="603"/>
    </location>
</feature>
<dbReference type="InterPro" id="IPR000587">
    <property type="entry name" value="Creatinase_N"/>
</dbReference>
<sequence>MFQSFDAATTPDQGPPRLTLLREQMAREGLDAYLVPRSDAHQGEYVAPHDERLAWLTGFTGSAGFCIVLAGEAGLFVDGRYTVQARAQVAAEITPVPWPATRPGAWLAERLGEGARVGFDPWLHSVREIGTLRAALADGGIGVIAAAGLVDRIWEDQPEPPRGKAHSYPDALAGRSAGEKRAMIAGRLADVGAAALLITLPDNIAWLLNIRGSDIPRTPVAHGFAMLRASGPLELFMDGAKLEGLGDHLGDQTAIMPPDGLVAALSTVEGPVWIDPASAPYATRAALEEAGTQVHEAPDPVLLAKAAKTPAEISATREAHLRDGAAMCRFLRWLDETAERVVAGARVTEIDVVRALEGFREETGALRDISFETIAGSGPNGAIVHYRVSHDSDRALAAGELLLVDSGGQYEDGTTDITRTVPIGTPGAEEVECATLVLRGMIALSTARWPRGLAGRDLDALARAPLWRSGRDYDHGTGHGVGVFLGVHEGPQRISKLGEVPLEPGMILSNEPGYYREGAFGIRIENLIAVEEAQRPDGGDARDMLCFFTLTLAPIDTRLVDAQALSREERDWLNGYHASLPRLLGDRLDPETRRWLEEKVRPI</sequence>
<dbReference type="PANTHER" id="PTHR43763:SF6">
    <property type="entry name" value="XAA-PRO AMINOPEPTIDASE 1"/>
    <property type="match status" value="1"/>
</dbReference>
<dbReference type="SUPFAM" id="SSF55920">
    <property type="entry name" value="Creatinase/aminopeptidase"/>
    <property type="match status" value="1"/>
</dbReference>
<dbReference type="SUPFAM" id="SSF53092">
    <property type="entry name" value="Creatinase/prolidase N-terminal domain"/>
    <property type="match status" value="1"/>
</dbReference>
<dbReference type="InterPro" id="IPR029149">
    <property type="entry name" value="Creatin/AminoP/Spt16_N"/>
</dbReference>
<comment type="similarity">
    <text evidence="1">Belongs to the peptidase M24B family.</text>
</comment>
<dbReference type="Pfam" id="PF16188">
    <property type="entry name" value="Peptidase_M24_C"/>
    <property type="match status" value="1"/>
</dbReference>
<dbReference type="EMBL" id="APKE01000001">
    <property type="protein sequence ID" value="KAF0677565.1"/>
    <property type="molecule type" value="Genomic_DNA"/>
</dbReference>
<evidence type="ECO:0000313" key="7">
    <source>
        <dbReference type="EMBL" id="KAF0677565.1"/>
    </source>
</evidence>
<accession>A0A921TCV1</accession>
<keyword evidence="7" id="KW-0031">Aminopeptidase</keyword>
<gene>
    <name evidence="7" type="ORF">PMES_00070</name>
</gene>
<name>A0A921TCV1_9RHOB</name>
<feature type="domain" description="Peptidase M24" evidence="4">
    <location>
        <begin position="316"/>
        <end position="532"/>
    </location>
</feature>
<dbReference type="Proteomes" id="UP000698242">
    <property type="component" value="Unassembled WGS sequence"/>
</dbReference>
<dbReference type="InterPro" id="IPR033740">
    <property type="entry name" value="Pept_M24B"/>
</dbReference>
<keyword evidence="8" id="KW-1185">Reference proteome</keyword>
<comment type="caution">
    <text evidence="7">The sequence shown here is derived from an EMBL/GenBank/DDBJ whole genome shotgun (WGS) entry which is preliminary data.</text>
</comment>
<keyword evidence="2" id="KW-0479">Metal-binding</keyword>
<dbReference type="InterPro" id="IPR050422">
    <property type="entry name" value="X-Pro_aminopeptidase_P"/>
</dbReference>
<dbReference type="Gene3D" id="3.40.350.10">
    <property type="entry name" value="Creatinase/prolidase N-terminal domain"/>
    <property type="match status" value="2"/>
</dbReference>
<dbReference type="FunFam" id="3.90.230.10:FF:000004">
    <property type="entry name" value="xaa-Pro aminopeptidase 1 isoform X1"/>
    <property type="match status" value="1"/>
</dbReference>
<evidence type="ECO:0000313" key="8">
    <source>
        <dbReference type="Proteomes" id="UP000698242"/>
    </source>
</evidence>
<evidence type="ECO:0000256" key="2">
    <source>
        <dbReference type="ARBA" id="ARBA00022723"/>
    </source>
</evidence>